<accession>G2Y1R7</accession>
<name>G2Y1R7_BOTF4</name>
<reference evidence="2" key="1">
    <citation type="journal article" date="2011" name="PLoS Genet.">
        <title>Genomic analysis of the necrotrophic fungal pathogens Sclerotinia sclerotiorum and Botrytis cinerea.</title>
        <authorList>
            <person name="Amselem J."/>
            <person name="Cuomo C.A."/>
            <person name="van Kan J.A."/>
            <person name="Viaud M."/>
            <person name="Benito E.P."/>
            <person name="Couloux A."/>
            <person name="Coutinho P.M."/>
            <person name="de Vries R.P."/>
            <person name="Dyer P.S."/>
            <person name="Fillinger S."/>
            <person name="Fournier E."/>
            <person name="Gout L."/>
            <person name="Hahn M."/>
            <person name="Kohn L."/>
            <person name="Lapalu N."/>
            <person name="Plummer K.M."/>
            <person name="Pradier J.M."/>
            <person name="Quevillon E."/>
            <person name="Sharon A."/>
            <person name="Simon A."/>
            <person name="ten Have A."/>
            <person name="Tudzynski B."/>
            <person name="Tudzynski P."/>
            <person name="Wincker P."/>
            <person name="Andrew M."/>
            <person name="Anthouard V."/>
            <person name="Beever R.E."/>
            <person name="Beffa R."/>
            <person name="Benoit I."/>
            <person name="Bouzid O."/>
            <person name="Brault B."/>
            <person name="Chen Z."/>
            <person name="Choquer M."/>
            <person name="Collemare J."/>
            <person name="Cotton P."/>
            <person name="Danchin E.G."/>
            <person name="Da Silva C."/>
            <person name="Gautier A."/>
            <person name="Giraud C."/>
            <person name="Giraud T."/>
            <person name="Gonzalez C."/>
            <person name="Grossetete S."/>
            <person name="Guldener U."/>
            <person name="Henrissat B."/>
            <person name="Howlett B.J."/>
            <person name="Kodira C."/>
            <person name="Kretschmer M."/>
            <person name="Lappartient A."/>
            <person name="Leroch M."/>
            <person name="Levis C."/>
            <person name="Mauceli E."/>
            <person name="Neuveglise C."/>
            <person name="Oeser B."/>
            <person name="Pearson M."/>
            <person name="Poulain J."/>
            <person name="Poussereau N."/>
            <person name="Quesneville H."/>
            <person name="Rascle C."/>
            <person name="Schumacher J."/>
            <person name="Segurens B."/>
            <person name="Sexton A."/>
            <person name="Silva E."/>
            <person name="Sirven C."/>
            <person name="Soanes D.M."/>
            <person name="Talbot N.J."/>
            <person name="Templeton M."/>
            <person name="Yandava C."/>
            <person name="Yarden O."/>
            <person name="Zeng Q."/>
            <person name="Rollins J.A."/>
            <person name="Lebrun M.H."/>
            <person name="Dickman M."/>
        </authorList>
    </citation>
    <scope>NUCLEOTIDE SEQUENCE [LARGE SCALE GENOMIC DNA]</scope>
    <source>
        <strain evidence="2">T4</strain>
    </source>
</reference>
<dbReference type="InParanoid" id="G2Y1R7"/>
<dbReference type="HOGENOM" id="CLU_2704532_0_0_1"/>
<sequence>MVWWMCCHGKVQIPRGSTNQLYLGATSLAVRRKKKVHIGPLHKKNKRRTANSFGPSGQFRSVMLSARTLEGVN</sequence>
<protein>
    <submittedName>
        <fullName evidence="1">Uncharacterized protein</fullName>
    </submittedName>
</protein>
<dbReference type="AlphaFoldDB" id="G2Y1R7"/>
<organism evidence="1 2">
    <name type="scientific">Botryotinia fuckeliana (strain T4)</name>
    <name type="common">Noble rot fungus</name>
    <name type="synonym">Botrytis cinerea</name>
    <dbReference type="NCBI Taxonomy" id="999810"/>
    <lineage>
        <taxon>Eukaryota</taxon>
        <taxon>Fungi</taxon>
        <taxon>Dikarya</taxon>
        <taxon>Ascomycota</taxon>
        <taxon>Pezizomycotina</taxon>
        <taxon>Leotiomycetes</taxon>
        <taxon>Helotiales</taxon>
        <taxon>Sclerotiniaceae</taxon>
        <taxon>Botrytis</taxon>
    </lineage>
</organism>
<dbReference type="Proteomes" id="UP000008177">
    <property type="component" value="Unplaced contigs"/>
</dbReference>
<gene>
    <name evidence="1" type="ORF">BofuT4_uP042180.1</name>
</gene>
<evidence type="ECO:0000313" key="1">
    <source>
        <dbReference type="EMBL" id="CCD46607.1"/>
    </source>
</evidence>
<dbReference type="EMBL" id="FQ790282">
    <property type="protein sequence ID" value="CCD46607.1"/>
    <property type="molecule type" value="Genomic_DNA"/>
</dbReference>
<evidence type="ECO:0000313" key="2">
    <source>
        <dbReference type="Proteomes" id="UP000008177"/>
    </source>
</evidence>
<proteinExistence type="predicted"/>